<gene>
    <name evidence="2" type="ORF">RF679_06440</name>
</gene>
<dbReference type="Proteomes" id="UP001181355">
    <property type="component" value="Chromosome"/>
</dbReference>
<dbReference type="Pfam" id="PF10978">
    <property type="entry name" value="DUF2785"/>
    <property type="match status" value="1"/>
</dbReference>
<name>A0ABY9RL22_9BURK</name>
<organism evidence="2 3">
    <name type="scientific">Undibacterium cyanobacteriorum</name>
    <dbReference type="NCBI Taxonomy" id="3073561"/>
    <lineage>
        <taxon>Bacteria</taxon>
        <taxon>Pseudomonadati</taxon>
        <taxon>Pseudomonadota</taxon>
        <taxon>Betaproteobacteria</taxon>
        <taxon>Burkholderiales</taxon>
        <taxon>Oxalobacteraceae</taxon>
        <taxon>Undibacterium</taxon>
    </lineage>
</organism>
<dbReference type="EMBL" id="CP133720">
    <property type="protein sequence ID" value="WMW81918.1"/>
    <property type="molecule type" value="Genomic_DNA"/>
</dbReference>
<proteinExistence type="predicted"/>
<keyword evidence="1" id="KW-0732">Signal</keyword>
<protein>
    <submittedName>
        <fullName evidence="2">DUF2785 domain-containing protein</fullName>
    </submittedName>
</protein>
<reference evidence="2" key="1">
    <citation type="submission" date="2023-09" db="EMBL/GenBank/DDBJ databases">
        <title>Undibacterium sp. 20NA77.5 isolated from freshwater.</title>
        <authorList>
            <person name="Le V."/>
            <person name="Ko S.-R."/>
            <person name="Ahn C.-Y."/>
            <person name="Oh H.-M."/>
        </authorList>
    </citation>
    <scope>NUCLEOTIDE SEQUENCE</scope>
    <source>
        <strain evidence="2">20NA77.5</strain>
    </source>
</reference>
<evidence type="ECO:0000313" key="2">
    <source>
        <dbReference type="EMBL" id="WMW81918.1"/>
    </source>
</evidence>
<sequence>MLAQFTNKLKPSSLHRLPHILLSMSCLILSALSSPSYAQSCPPAGYSEASLQELKQKQWELKGDIKGEIKHDLKVDAKRQQLAFALLSCLASPNPHLRDEIAFEALSFWMRNKLLDTATVRKISQKLLTQIADTQASPNADFSKPFAALTLAEVVRVDRLQAFMTEQERSDMVNAAAQFLSGVKDYRGFDEKEGWRHGVAHGADWMLQLALNPQLKAEQHQVILQALATQINNEQHFYIFGEPERMMAPVFFLALRSPLDDAAWQAWFEKLIQGSTNAAPMNTQASLARRHNLKAFLQALYVNVHESKQERIKEKLQPLIVSSLKKLN</sequence>
<dbReference type="InterPro" id="IPR021247">
    <property type="entry name" value="DUF2785"/>
</dbReference>
<feature type="chain" id="PRO_5045623599" evidence="1">
    <location>
        <begin position="39"/>
        <end position="328"/>
    </location>
</feature>
<feature type="signal peptide" evidence="1">
    <location>
        <begin position="1"/>
        <end position="38"/>
    </location>
</feature>
<keyword evidence="3" id="KW-1185">Reference proteome</keyword>
<dbReference type="RefSeq" id="WP_309483395.1">
    <property type="nucleotide sequence ID" value="NZ_CP133720.1"/>
</dbReference>
<accession>A0ABY9RL22</accession>
<evidence type="ECO:0000313" key="3">
    <source>
        <dbReference type="Proteomes" id="UP001181355"/>
    </source>
</evidence>
<evidence type="ECO:0000256" key="1">
    <source>
        <dbReference type="SAM" id="SignalP"/>
    </source>
</evidence>